<comment type="function">
    <text evidence="11">Component of the ubiquinol-cytochrome c oxidoreductase, a multisubunit transmembrane complex that is part of the mitochondrial electron transport chain which drives oxidative phosphorylation. The complex plays an important role in the uptake of multiple carbon sources present in different host niches.</text>
</comment>
<comment type="similarity">
    <text evidence="2 11">Belongs to the UQCRQ/QCR8 family.</text>
</comment>
<dbReference type="InterPro" id="IPR012334">
    <property type="entry name" value="Pectin_lyas_fold"/>
</dbReference>
<keyword evidence="3 11" id="KW-0813">Transport</keyword>
<dbReference type="Gene3D" id="2.160.20.10">
    <property type="entry name" value="Single-stranded right-handed beta-helix, Pectin lyase-like"/>
    <property type="match status" value="1"/>
</dbReference>
<keyword evidence="9 11" id="KW-0496">Mitochondrion</keyword>
<dbReference type="InterPro" id="IPR036642">
    <property type="entry name" value="Cyt_bc1_su8_sf"/>
</dbReference>
<dbReference type="GO" id="GO:0045275">
    <property type="term" value="C:respiratory chain complex III"/>
    <property type="evidence" value="ECO:0007669"/>
    <property type="project" value="UniProtKB-UniRule"/>
</dbReference>
<dbReference type="InterPro" id="IPR011050">
    <property type="entry name" value="Pectin_lyase_fold/virulence"/>
</dbReference>
<feature type="compositionally biased region" description="Basic and acidic residues" evidence="12">
    <location>
        <begin position="243"/>
        <end position="255"/>
    </location>
</feature>
<gene>
    <name evidence="13" type="ORF">BG011_000858</name>
</gene>
<dbReference type="InterPro" id="IPR004205">
    <property type="entry name" value="Cyt_bc1_su8"/>
</dbReference>
<keyword evidence="4 11" id="KW-0679">Respiratory chain</keyword>
<keyword evidence="8" id="KW-1133">Transmembrane helix</keyword>
<comment type="subcellular location">
    <subcellularLocation>
        <location evidence="1 11">Mitochondrion inner membrane</location>
        <topology evidence="1 11">Single-pass membrane protein</topology>
    </subcellularLocation>
</comment>
<dbReference type="PANTHER" id="PTHR12119">
    <property type="entry name" value="UBIQUINOL-CYTOCHROME C REDUCTASE COMPLEX UBIQUINONE-BINDING PROTEIN QP-C"/>
    <property type="match status" value="1"/>
</dbReference>
<evidence type="ECO:0000256" key="4">
    <source>
        <dbReference type="ARBA" id="ARBA00022660"/>
    </source>
</evidence>
<evidence type="ECO:0000256" key="2">
    <source>
        <dbReference type="ARBA" id="ARBA00007668"/>
    </source>
</evidence>
<dbReference type="GO" id="GO:0005743">
    <property type="term" value="C:mitochondrial inner membrane"/>
    <property type="evidence" value="ECO:0007669"/>
    <property type="project" value="UniProtKB-SubCell"/>
</dbReference>
<evidence type="ECO:0000313" key="13">
    <source>
        <dbReference type="EMBL" id="KAG0266806.1"/>
    </source>
</evidence>
<comment type="caution">
    <text evidence="13">The sequence shown here is derived from an EMBL/GenBank/DDBJ whole genome shotgun (WGS) entry which is preliminary data.</text>
</comment>
<dbReference type="GO" id="GO:0006122">
    <property type="term" value="P:mitochondrial electron transport, ubiquinol to cytochrome c"/>
    <property type="evidence" value="ECO:0007669"/>
    <property type="project" value="UniProtKB-UniRule"/>
</dbReference>
<dbReference type="EMBL" id="JAAAJA010000012">
    <property type="protein sequence ID" value="KAG0266806.1"/>
    <property type="molecule type" value="Genomic_DNA"/>
</dbReference>
<sequence length="803" mass="89361">MAGGKWMGWWGHLGAPKQRGIAVYSLSPFEQRAFAGAFHQAVFNTFRRVSGQVFYIAIPFGAAYGIYSWGKEDHLQAAPINSDKNHPQRIKAQAVPYIPPPNNIPPDEWGNRILDFSSVGYRNGHVPLPQLPVQEILKPSGNPKIDDRKRIQDALDRVGALPLRPYILRDNHTVICARGAVLLRAGTYRIKGSLILNKQGVVLRGEGTDPLNGGTVLIATGRFVHEFIHMNGMMDSDAGKPNSKQDPKKSPDIPRNRYIGKGEAIPVADEKIPVGTTRVPVKNIIPFTVGDEIVVDRAATQAWIDLIGMSRIPERPDNISTTKQWPPDQFDLKYVRKIVAIEQRSPEDVAAFVGRGVVVDGSKSDDTPGPIIGDLGQNLTISTTAKASTKPKKKLPSDDSLLDELFGNKDDRSFFLDTPPGPYMGDEGMVMIKSAINETMMTAGLYMPEPALGTLDKKGQWKPTAKDDPSWIPGYLILESPLAMDMDPIYGSGRVYLFERQYPIPTDIGVENLVLLSEYNNTKTPAKDGRMVRQDERHAWYAIMLDNCEHCWVSDVRTHFFVSGIKVNRWSIHITVQDMEVMDPVSEPTTGGRRYPYVLQGQFGLVKRCYARDARHDFMTAAKTAGPNVFVDSMGSQANNDAGPHDRWASGILYDNIRTSALNVRNRSWMGSGQGWSGVYHVIYHCTATNPTNFESPPRGTNWVIGIKSKGSRSNTPSPEKNATFLDEDAFNEEPRSLYWAQLVKRVGGTDEDAERIEGYVGVAGRNTYPPSSRRLKRTMLDINSIIGQQHNTQSLKMLMNRF</sequence>
<dbReference type="SUPFAM" id="SSF51126">
    <property type="entry name" value="Pectin lyase-like"/>
    <property type="match status" value="1"/>
</dbReference>
<evidence type="ECO:0000256" key="10">
    <source>
        <dbReference type="ARBA" id="ARBA00023136"/>
    </source>
</evidence>
<dbReference type="Gene3D" id="1.20.5.210">
    <property type="entry name" value="Cytochrome b-c1 complex subunit 8"/>
    <property type="match status" value="1"/>
</dbReference>
<evidence type="ECO:0000256" key="12">
    <source>
        <dbReference type="SAM" id="MobiDB-lite"/>
    </source>
</evidence>
<dbReference type="SUPFAM" id="SSF81508">
    <property type="entry name" value="Ubiquinone-binding protein QP-C of cytochrome bc1 complex (Ubiquinol-cytochrome c reductase)"/>
    <property type="match status" value="1"/>
</dbReference>
<evidence type="ECO:0000256" key="5">
    <source>
        <dbReference type="ARBA" id="ARBA00022692"/>
    </source>
</evidence>
<keyword evidence="7 11" id="KW-0249">Electron transport</keyword>
<evidence type="ECO:0000256" key="1">
    <source>
        <dbReference type="ARBA" id="ARBA00004434"/>
    </source>
</evidence>
<organism evidence="13 14">
    <name type="scientific">Mortierella polycephala</name>
    <dbReference type="NCBI Taxonomy" id="41804"/>
    <lineage>
        <taxon>Eukaryota</taxon>
        <taxon>Fungi</taxon>
        <taxon>Fungi incertae sedis</taxon>
        <taxon>Mucoromycota</taxon>
        <taxon>Mortierellomycotina</taxon>
        <taxon>Mortierellomycetes</taxon>
        <taxon>Mortierellales</taxon>
        <taxon>Mortierellaceae</taxon>
        <taxon>Mortierella</taxon>
    </lineage>
</organism>
<accession>A0A9P6QER6</accession>
<proteinExistence type="inferred from homology"/>
<evidence type="ECO:0000256" key="3">
    <source>
        <dbReference type="ARBA" id="ARBA00022448"/>
    </source>
</evidence>
<evidence type="ECO:0000256" key="8">
    <source>
        <dbReference type="ARBA" id="ARBA00022989"/>
    </source>
</evidence>
<dbReference type="AlphaFoldDB" id="A0A9P6QER6"/>
<keyword evidence="6 11" id="KW-0999">Mitochondrion inner membrane</keyword>
<keyword evidence="5" id="KW-0812">Transmembrane</keyword>
<dbReference type="PANTHER" id="PTHR12119:SF2">
    <property type="entry name" value="CYTOCHROME B-C1 COMPLEX SUBUNIT 8"/>
    <property type="match status" value="1"/>
</dbReference>
<evidence type="ECO:0000313" key="14">
    <source>
        <dbReference type="Proteomes" id="UP000726737"/>
    </source>
</evidence>
<keyword evidence="10" id="KW-0472">Membrane</keyword>
<dbReference type="Pfam" id="PF02939">
    <property type="entry name" value="UcrQ"/>
    <property type="match status" value="1"/>
</dbReference>
<dbReference type="Proteomes" id="UP000726737">
    <property type="component" value="Unassembled WGS sequence"/>
</dbReference>
<reference evidence="13" key="1">
    <citation type="journal article" date="2020" name="Fungal Divers.">
        <title>Resolving the Mortierellaceae phylogeny through synthesis of multi-gene phylogenetics and phylogenomics.</title>
        <authorList>
            <person name="Vandepol N."/>
            <person name="Liber J."/>
            <person name="Desiro A."/>
            <person name="Na H."/>
            <person name="Kennedy M."/>
            <person name="Barry K."/>
            <person name="Grigoriev I.V."/>
            <person name="Miller A.N."/>
            <person name="O'Donnell K."/>
            <person name="Stajich J.E."/>
            <person name="Bonito G."/>
        </authorList>
    </citation>
    <scope>NUCLEOTIDE SEQUENCE</scope>
    <source>
        <strain evidence="13">KOD948</strain>
    </source>
</reference>
<evidence type="ECO:0000256" key="9">
    <source>
        <dbReference type="ARBA" id="ARBA00023128"/>
    </source>
</evidence>
<keyword evidence="14" id="KW-1185">Reference proteome</keyword>
<dbReference type="OrthoDB" id="6683853at2759"/>
<name>A0A9P6QER6_9FUNG</name>
<comment type="subunit">
    <text evidence="11">Component of the ubiquinol-cytochrome c oxidoreductase (cytochrome b-c1 complex, complex III, CIII), a multisubunit enzyme composed of 3 respiratory subunits cytochrome b, cytochrome c1 and Rieske protein, 2 core protein subunits, and additional low-molecular weight protein subunits. The complex exists as an obligatory dimer and forms supercomplexes (SCs) in the inner mitochondrial membrane with cytochrome c oxidase (complex IV, CIV).</text>
</comment>
<evidence type="ECO:0000256" key="6">
    <source>
        <dbReference type="ARBA" id="ARBA00022792"/>
    </source>
</evidence>
<evidence type="ECO:0000256" key="11">
    <source>
        <dbReference type="RuleBase" id="RU368118"/>
    </source>
</evidence>
<evidence type="ECO:0000256" key="7">
    <source>
        <dbReference type="ARBA" id="ARBA00022982"/>
    </source>
</evidence>
<protein>
    <recommendedName>
        <fullName evidence="11">Cytochrome b-c1 complex subunit 8</fullName>
    </recommendedName>
    <alternativeName>
        <fullName evidence="11">Complex III subunit 8</fullName>
    </alternativeName>
</protein>
<feature type="region of interest" description="Disordered" evidence="12">
    <location>
        <begin position="234"/>
        <end position="257"/>
    </location>
</feature>
<dbReference type="FunFam" id="1.20.5.210:FF:000001">
    <property type="entry name" value="Cytochrome b-c1 complex subunit 8"/>
    <property type="match status" value="1"/>
</dbReference>